<dbReference type="InterPro" id="IPR036263">
    <property type="entry name" value="Chorismate_II_sf"/>
</dbReference>
<evidence type="ECO:0000313" key="7">
    <source>
        <dbReference type="Proteomes" id="UP000307706"/>
    </source>
</evidence>
<dbReference type="EMBL" id="PNCK01000045">
    <property type="protein sequence ID" value="TMP42001.1"/>
    <property type="molecule type" value="Genomic_DNA"/>
</dbReference>
<comment type="caution">
    <text evidence="5">The sequence shown here is derived from an EMBL/GenBank/DDBJ whole genome shotgun (WGS) entry which is preliminary data.</text>
</comment>
<dbReference type="AlphaFoldDB" id="A0A5S3XSB1"/>
<proteinExistence type="predicted"/>
<gene>
    <name evidence="5" type="ORF">CWB96_07965</name>
    <name evidence="4" type="ORF">CWB97_12890</name>
</gene>
<dbReference type="PROSITE" id="PS51168">
    <property type="entry name" value="CHORISMATE_MUT_2"/>
    <property type="match status" value="1"/>
</dbReference>
<dbReference type="EC" id="5.4.99.5" evidence="1"/>
<accession>A0A5S3XSB1</accession>
<keyword evidence="6" id="KW-1185">Reference proteome</keyword>
<evidence type="ECO:0000256" key="2">
    <source>
        <dbReference type="ARBA" id="ARBA00023235"/>
    </source>
</evidence>
<reference evidence="5" key="3">
    <citation type="submission" date="2019-09" db="EMBL/GenBank/DDBJ databases">
        <title>Co-occurence of chitin degradation, pigmentation and bioactivity in marine Pseudoalteromonas.</title>
        <authorList>
            <person name="Sonnenschein E.C."/>
            <person name="Bech P.K."/>
        </authorList>
    </citation>
    <scope>NUCLEOTIDE SEQUENCE</scope>
    <source>
        <strain evidence="5">S2231</strain>
        <strain evidence="4 6">S2233</strain>
    </source>
</reference>
<evidence type="ECO:0000259" key="3">
    <source>
        <dbReference type="PROSITE" id="PS51168"/>
    </source>
</evidence>
<dbReference type="Pfam" id="PF01817">
    <property type="entry name" value="CM_2"/>
    <property type="match status" value="1"/>
</dbReference>
<dbReference type="Proteomes" id="UP000305730">
    <property type="component" value="Unassembled WGS sequence"/>
</dbReference>
<evidence type="ECO:0000313" key="5">
    <source>
        <dbReference type="EMBL" id="TMP59976.1"/>
    </source>
</evidence>
<dbReference type="InterPro" id="IPR002701">
    <property type="entry name" value="CM_II_prokaryot"/>
</dbReference>
<name>A0A5S3XSB1_9GAMM</name>
<dbReference type="EMBL" id="PNCL01000032">
    <property type="protein sequence ID" value="TMP59976.1"/>
    <property type="molecule type" value="Genomic_DNA"/>
</dbReference>
<dbReference type="SMART" id="SM00830">
    <property type="entry name" value="CM_2"/>
    <property type="match status" value="1"/>
</dbReference>
<protein>
    <recommendedName>
        <fullName evidence="1">chorismate mutase</fullName>
        <ecNumber evidence="1">5.4.99.5</ecNumber>
    </recommendedName>
</protein>
<evidence type="ECO:0000256" key="1">
    <source>
        <dbReference type="ARBA" id="ARBA00012404"/>
    </source>
</evidence>
<sequence length="162" mass="18525">MLLTAHLSLVVPVHVRQLGQLPQWLSIVWQKSHQKLSKKLRVRTKEGINMTIDFESETKLPSKHGYGGDYANVLAELRSGINQIDKQLINLVAERFSKVSEVGDLKAIFHQPVEDSKREHWVLDQALENAKRKGVSEFLTRELMDVLLKHSKAAQAKRVRDL</sequence>
<dbReference type="PANTHER" id="PTHR38041:SF1">
    <property type="entry name" value="CHORISMATE MUTASE"/>
    <property type="match status" value="1"/>
</dbReference>
<keyword evidence="2" id="KW-0413">Isomerase</keyword>
<dbReference type="InterPro" id="IPR051331">
    <property type="entry name" value="Chorismate_mutase-related"/>
</dbReference>
<reference evidence="6 7" key="1">
    <citation type="submission" date="2017-12" db="EMBL/GenBank/DDBJ databases">
        <authorList>
            <person name="Paulsen S."/>
            <person name="Gram L.K."/>
        </authorList>
    </citation>
    <scope>NUCLEOTIDE SEQUENCE [LARGE SCALE GENOMIC DNA]</scope>
    <source>
        <strain evidence="5 7">S2231</strain>
        <strain evidence="4 6">S2233</strain>
    </source>
</reference>
<evidence type="ECO:0000313" key="4">
    <source>
        <dbReference type="EMBL" id="TMP42001.1"/>
    </source>
</evidence>
<reference evidence="7" key="2">
    <citation type="submission" date="2019-06" db="EMBL/GenBank/DDBJ databases">
        <title>Co-occurence of chitin degradation, pigmentation and bioactivity in marine Pseudoalteromonas.</title>
        <authorList>
            <person name="Sonnenschein E.C."/>
            <person name="Bech P.K."/>
        </authorList>
    </citation>
    <scope>NUCLEOTIDE SEQUENCE [LARGE SCALE GENOMIC DNA]</scope>
    <source>
        <strain evidence="7">S2231</strain>
    </source>
</reference>
<dbReference type="SUPFAM" id="SSF48600">
    <property type="entry name" value="Chorismate mutase II"/>
    <property type="match status" value="1"/>
</dbReference>
<dbReference type="GO" id="GO:0046417">
    <property type="term" value="P:chorismate metabolic process"/>
    <property type="evidence" value="ECO:0007669"/>
    <property type="project" value="InterPro"/>
</dbReference>
<dbReference type="PANTHER" id="PTHR38041">
    <property type="entry name" value="CHORISMATE MUTASE"/>
    <property type="match status" value="1"/>
</dbReference>
<dbReference type="InterPro" id="IPR036979">
    <property type="entry name" value="CM_dom_sf"/>
</dbReference>
<dbReference type="Proteomes" id="UP000307706">
    <property type="component" value="Unassembled WGS sequence"/>
</dbReference>
<feature type="domain" description="Chorismate mutase" evidence="3">
    <location>
        <begin position="68"/>
        <end position="159"/>
    </location>
</feature>
<dbReference type="GO" id="GO:0004106">
    <property type="term" value="F:chorismate mutase activity"/>
    <property type="evidence" value="ECO:0007669"/>
    <property type="project" value="UniProtKB-EC"/>
</dbReference>
<dbReference type="Gene3D" id="1.20.59.10">
    <property type="entry name" value="Chorismate mutase"/>
    <property type="match status" value="1"/>
</dbReference>
<dbReference type="GO" id="GO:0009697">
    <property type="term" value="P:salicylic acid biosynthetic process"/>
    <property type="evidence" value="ECO:0007669"/>
    <property type="project" value="TreeGrafter"/>
</dbReference>
<evidence type="ECO:0000313" key="6">
    <source>
        <dbReference type="Proteomes" id="UP000305730"/>
    </source>
</evidence>
<organism evidence="5 7">
    <name type="scientific">Pseudoalteromonas citrea</name>
    <dbReference type="NCBI Taxonomy" id="43655"/>
    <lineage>
        <taxon>Bacteria</taxon>
        <taxon>Pseudomonadati</taxon>
        <taxon>Pseudomonadota</taxon>
        <taxon>Gammaproteobacteria</taxon>
        <taxon>Alteromonadales</taxon>
        <taxon>Pseudoalteromonadaceae</taxon>
        <taxon>Pseudoalteromonas</taxon>
    </lineage>
</organism>